<dbReference type="SFLD" id="SFLDS00003">
    <property type="entry name" value="Haloacid_Dehalogenase"/>
    <property type="match status" value="1"/>
</dbReference>
<dbReference type="InterPro" id="IPR051540">
    <property type="entry name" value="S-2-haloacid_dehalogenase"/>
</dbReference>
<sequence length="232" mass="25620">MAIKHLNGIQACVFDAYGTLFDFNSAARAASNQLGDDWPRISEIWRQKQLQYTWLRGLAGRHADFWQVTGDALDYALATLRVNRPGLRARLLDLYLHLDCYPEVPETLIRLQAAGLKLAILSNGTPAMLAAVVRHNGLKSLFDAVLSVEEVGVFKPHPAVYALVSDRLQLSPTAICFFSSNAWDAYSAKASGLRVLWCNRFAQAPERIPTTPDGEIDDLSALPSILLPATTR</sequence>
<evidence type="ECO:0000313" key="5">
    <source>
        <dbReference type="Proteomes" id="UP000697998"/>
    </source>
</evidence>
<dbReference type="NCBIfam" id="TIGR01428">
    <property type="entry name" value="HAD_type_II"/>
    <property type="match status" value="1"/>
</dbReference>
<dbReference type="PRINTS" id="PR00413">
    <property type="entry name" value="HADHALOGNASE"/>
</dbReference>
<name>A0A935UJ94_9PROT</name>
<dbReference type="NCBIfam" id="TIGR01493">
    <property type="entry name" value="HAD-SF-IA-v2"/>
    <property type="match status" value="1"/>
</dbReference>
<comment type="caution">
    <text evidence="4">The sequence shown here is derived from an EMBL/GenBank/DDBJ whole genome shotgun (WGS) entry which is preliminary data.</text>
</comment>
<organism evidence="4 5">
    <name type="scientific">Candidatus Accumulibacter proximus</name>
    <dbReference type="NCBI Taxonomy" id="2954385"/>
    <lineage>
        <taxon>Bacteria</taxon>
        <taxon>Pseudomonadati</taxon>
        <taxon>Pseudomonadota</taxon>
        <taxon>Betaproteobacteria</taxon>
        <taxon>Candidatus Accumulibacter</taxon>
    </lineage>
</organism>
<dbReference type="GO" id="GO:0018784">
    <property type="term" value="F:(S)-2-haloacid dehalogenase activity"/>
    <property type="evidence" value="ECO:0007669"/>
    <property type="project" value="UniProtKB-UniRule"/>
</dbReference>
<dbReference type="Gene3D" id="3.40.50.1000">
    <property type="entry name" value="HAD superfamily/HAD-like"/>
    <property type="match status" value="1"/>
</dbReference>
<comment type="function">
    <text evidence="3">Catalyzes the hydrolytic dehalogenation of small (S)-2-haloalkanoic acids to yield the corresponding (R)-2-hydroxyalkanoic acids.</text>
</comment>
<keyword evidence="2 3" id="KW-0378">Hydrolase</keyword>
<dbReference type="SUPFAM" id="SSF56784">
    <property type="entry name" value="HAD-like"/>
    <property type="match status" value="1"/>
</dbReference>
<evidence type="ECO:0000256" key="3">
    <source>
        <dbReference type="RuleBase" id="RU368077"/>
    </source>
</evidence>
<comment type="similarity">
    <text evidence="1 3">Belongs to the HAD-like hydrolase superfamily. S-2-haloalkanoic acid dehalogenase family.</text>
</comment>
<protein>
    <recommendedName>
        <fullName evidence="3">(S)-2-haloacid dehalogenase</fullName>
        <ecNumber evidence="3">3.8.1.2</ecNumber>
    </recommendedName>
    <alternativeName>
        <fullName evidence="3">2-haloalkanoic acid dehalogenase</fullName>
    </alternativeName>
    <alternativeName>
        <fullName evidence="3">Halocarboxylic acid halidohydrolase</fullName>
    </alternativeName>
    <alternativeName>
        <fullName evidence="3">L-2-haloacid dehalogenase</fullName>
    </alternativeName>
</protein>
<dbReference type="EC" id="3.8.1.2" evidence="3"/>
<dbReference type="InterPro" id="IPR023198">
    <property type="entry name" value="PGP-like_dom2"/>
</dbReference>
<dbReference type="InterPro" id="IPR006328">
    <property type="entry name" value="2-HAD"/>
</dbReference>
<dbReference type="EMBL" id="JADJMH010000034">
    <property type="protein sequence ID" value="MBK7677408.1"/>
    <property type="molecule type" value="Genomic_DNA"/>
</dbReference>
<dbReference type="InterPro" id="IPR036412">
    <property type="entry name" value="HAD-like_sf"/>
</dbReference>
<dbReference type="Pfam" id="PF00702">
    <property type="entry name" value="Hydrolase"/>
    <property type="match status" value="1"/>
</dbReference>
<evidence type="ECO:0000256" key="2">
    <source>
        <dbReference type="ARBA" id="ARBA00022801"/>
    </source>
</evidence>
<evidence type="ECO:0000313" key="4">
    <source>
        <dbReference type="EMBL" id="MBK7677408.1"/>
    </source>
</evidence>
<dbReference type="InterPro" id="IPR006439">
    <property type="entry name" value="HAD-SF_hydro_IA"/>
</dbReference>
<gene>
    <name evidence="4" type="ORF">IPJ27_23075</name>
</gene>
<dbReference type="Proteomes" id="UP000697998">
    <property type="component" value="Unassembled WGS sequence"/>
</dbReference>
<dbReference type="InterPro" id="IPR023214">
    <property type="entry name" value="HAD_sf"/>
</dbReference>
<accession>A0A935UJ94</accession>
<reference evidence="4 5" key="1">
    <citation type="submission" date="2020-10" db="EMBL/GenBank/DDBJ databases">
        <title>Connecting structure to function with the recovery of over 1000 high-quality activated sludge metagenome-assembled genomes encoding full-length rRNA genes using long-read sequencing.</title>
        <authorList>
            <person name="Singleton C.M."/>
            <person name="Petriglieri F."/>
            <person name="Kristensen J.M."/>
            <person name="Kirkegaard R.H."/>
            <person name="Michaelsen T.Y."/>
            <person name="Andersen M.H."/>
            <person name="Karst S.M."/>
            <person name="Dueholm M.S."/>
            <person name="Nielsen P.H."/>
            <person name="Albertsen M."/>
        </authorList>
    </citation>
    <scope>NUCLEOTIDE SEQUENCE [LARGE SCALE GENOMIC DNA]</scope>
    <source>
        <strain evidence="4">EsbW_18-Q3-R4-48_BATAC.285</strain>
    </source>
</reference>
<dbReference type="PANTHER" id="PTHR43316">
    <property type="entry name" value="HYDROLASE, HALOACID DELAHOGENASE-RELATED"/>
    <property type="match status" value="1"/>
</dbReference>
<dbReference type="PANTHER" id="PTHR43316:SF3">
    <property type="entry name" value="HALOACID DEHALOGENASE, TYPE II (AFU_ORTHOLOGUE AFUA_2G07750)-RELATED"/>
    <property type="match status" value="1"/>
</dbReference>
<dbReference type="SFLD" id="SFLDG01129">
    <property type="entry name" value="C1.5:_HAD__Beta-PGM__Phosphata"/>
    <property type="match status" value="1"/>
</dbReference>
<dbReference type="SFLD" id="SFLDF00045">
    <property type="entry name" value="2-haloacid_dehalogenase"/>
    <property type="match status" value="1"/>
</dbReference>
<evidence type="ECO:0000256" key="1">
    <source>
        <dbReference type="ARBA" id="ARBA00008106"/>
    </source>
</evidence>
<comment type="catalytic activity">
    <reaction evidence="3">
        <text>an (S)-2-haloacid + H2O = a (2R)-2-hydroxycarboxylate + a halide anion + H(+)</text>
        <dbReference type="Rhea" id="RHEA:11192"/>
        <dbReference type="ChEBI" id="CHEBI:15377"/>
        <dbReference type="ChEBI" id="CHEBI:15378"/>
        <dbReference type="ChEBI" id="CHEBI:16042"/>
        <dbReference type="ChEBI" id="CHEBI:58314"/>
        <dbReference type="ChEBI" id="CHEBI:137405"/>
        <dbReference type="EC" id="3.8.1.2"/>
    </reaction>
</comment>
<dbReference type="Gene3D" id="1.10.150.240">
    <property type="entry name" value="Putative phosphatase, domain 2"/>
    <property type="match status" value="1"/>
</dbReference>
<proteinExistence type="inferred from homology"/>
<dbReference type="AlphaFoldDB" id="A0A935UJ94"/>
<dbReference type="CDD" id="cd02588">
    <property type="entry name" value="HAD_L2-DEX"/>
    <property type="match status" value="1"/>
</dbReference>
<dbReference type="SFLD" id="SFLDG01135">
    <property type="entry name" value="C1.5.6:_HAD__Beta-PGM__Phospha"/>
    <property type="match status" value="1"/>
</dbReference>